<reference evidence="11 12" key="1">
    <citation type="submission" date="2016-07" db="EMBL/GenBank/DDBJ databases">
        <title>Pervasive Adenine N6-methylation of Active Genes in Fungi.</title>
        <authorList>
            <consortium name="DOE Joint Genome Institute"/>
            <person name="Mondo S.J."/>
            <person name="Dannebaum R.O."/>
            <person name="Kuo R.C."/>
            <person name="Labutti K."/>
            <person name="Haridas S."/>
            <person name="Kuo A."/>
            <person name="Salamov A."/>
            <person name="Ahrendt S.R."/>
            <person name="Lipzen A."/>
            <person name="Sullivan W."/>
            <person name="Andreopoulos W.B."/>
            <person name="Clum A."/>
            <person name="Lindquist E."/>
            <person name="Daum C."/>
            <person name="Ramamoorthy G.K."/>
            <person name="Gryganskyi A."/>
            <person name="Culley D."/>
            <person name="Magnuson J.K."/>
            <person name="James T.Y."/>
            <person name="O'Malley M.A."/>
            <person name="Stajich J.E."/>
            <person name="Spatafora J.W."/>
            <person name="Visel A."/>
            <person name="Grigoriev I.V."/>
        </authorList>
    </citation>
    <scope>NUCLEOTIDE SEQUENCE [LARGE SCALE GENOMIC DNA]</scope>
    <source>
        <strain evidence="11 12">CBS 129021</strain>
    </source>
</reference>
<organism evidence="11 12">
    <name type="scientific">Pseudomassariella vexata</name>
    <dbReference type="NCBI Taxonomy" id="1141098"/>
    <lineage>
        <taxon>Eukaryota</taxon>
        <taxon>Fungi</taxon>
        <taxon>Dikarya</taxon>
        <taxon>Ascomycota</taxon>
        <taxon>Pezizomycotina</taxon>
        <taxon>Sordariomycetes</taxon>
        <taxon>Xylariomycetidae</taxon>
        <taxon>Amphisphaeriales</taxon>
        <taxon>Pseudomassariaceae</taxon>
        <taxon>Pseudomassariella</taxon>
    </lineage>
</organism>
<dbReference type="Pfam" id="PF00083">
    <property type="entry name" value="Sugar_tr"/>
    <property type="match status" value="1"/>
</dbReference>
<evidence type="ECO:0000313" key="11">
    <source>
        <dbReference type="EMBL" id="ORY68943.1"/>
    </source>
</evidence>
<dbReference type="InParanoid" id="A0A1Y2EBI4"/>
<sequence>MGDTYTRLRRSNSEPDDARLSFAKAEERNLSQHNRNHHHNHGHHDEVDHERKGLQLDDNVPPQHRFFKTTKALHSAISFAAGTAMLLFGYEQGVFGGIIVAAEFQEYFNHPSPAVEGFVVSVYDLGCFFGAILTLAVGEKLGRRRMLMLFTVIMGIGIIVQTVSVNMNQMIWGRLIAGIGNGGNTATAPVWHVETSHASAKGTAVVKEMAVNVLGFVISNFVTLAFSGMMTETQWRFPLGIQLVFVVIILTMVPMLPESPRWLLARKRDAEAKHVLAILSEHDVAHEFEEIRASVKAEQAVRASWAQIFRGGLATRRMLLGMMLQTAQQLSGINVLAYYLPVVLHRSVGLSEPTARLVAAANAISFFLTTTASIAWIERIGRRPLLMFGAGVMSVAFLGVSIGVGTGLVNPDSHTPGIIATAFIWLYFTIFSSGWISVPWLYPAEVSSLSMRTKGAALATACDWLFNYVVVQTTPPGIEHLKWGLYLVYAVLNALFVPLVYYFVVETKGRSLEDTDRWFENNRRWLVHKADHSAGSNGVKMSDFVPLGASSDDEAMMGAFEMGSDEDDESIDLNSPTTPRFRSGLS</sequence>
<feature type="region of interest" description="Disordered" evidence="8">
    <location>
        <begin position="561"/>
        <end position="586"/>
    </location>
</feature>
<feature type="transmembrane region" description="Helical" evidence="9">
    <location>
        <begin position="418"/>
        <end position="442"/>
    </location>
</feature>
<dbReference type="EMBL" id="MCFJ01000003">
    <property type="protein sequence ID" value="ORY68943.1"/>
    <property type="molecule type" value="Genomic_DNA"/>
</dbReference>
<comment type="caution">
    <text evidence="11">The sequence shown here is derived from an EMBL/GenBank/DDBJ whole genome shotgun (WGS) entry which is preliminary data.</text>
</comment>
<evidence type="ECO:0000256" key="5">
    <source>
        <dbReference type="ARBA" id="ARBA00022989"/>
    </source>
</evidence>
<dbReference type="InterPro" id="IPR005829">
    <property type="entry name" value="Sugar_transporter_CS"/>
</dbReference>
<accession>A0A1Y2EBI4</accession>
<keyword evidence="4 9" id="KW-0812">Transmembrane</keyword>
<dbReference type="SUPFAM" id="SSF103473">
    <property type="entry name" value="MFS general substrate transporter"/>
    <property type="match status" value="1"/>
</dbReference>
<dbReference type="RefSeq" id="XP_040719230.1">
    <property type="nucleotide sequence ID" value="XM_040859684.1"/>
</dbReference>
<dbReference type="InterPro" id="IPR050360">
    <property type="entry name" value="MFS_Sugar_Transporters"/>
</dbReference>
<keyword evidence="12" id="KW-1185">Reference proteome</keyword>
<comment type="subcellular location">
    <subcellularLocation>
        <location evidence="1">Membrane</location>
        <topology evidence="1">Multi-pass membrane protein</topology>
    </subcellularLocation>
</comment>
<proteinExistence type="inferred from homology"/>
<feature type="transmembrane region" description="Helical" evidence="9">
    <location>
        <begin position="118"/>
        <end position="137"/>
    </location>
</feature>
<evidence type="ECO:0000256" key="8">
    <source>
        <dbReference type="SAM" id="MobiDB-lite"/>
    </source>
</evidence>
<evidence type="ECO:0000313" key="12">
    <source>
        <dbReference type="Proteomes" id="UP000193689"/>
    </source>
</evidence>
<dbReference type="Gene3D" id="1.20.1250.20">
    <property type="entry name" value="MFS general substrate transporter like domains"/>
    <property type="match status" value="1"/>
</dbReference>
<dbReference type="AlphaFoldDB" id="A0A1Y2EBI4"/>
<evidence type="ECO:0000256" key="4">
    <source>
        <dbReference type="ARBA" id="ARBA00022692"/>
    </source>
</evidence>
<evidence type="ECO:0000259" key="10">
    <source>
        <dbReference type="PROSITE" id="PS50850"/>
    </source>
</evidence>
<dbReference type="PROSITE" id="PS50850">
    <property type="entry name" value="MFS"/>
    <property type="match status" value="1"/>
</dbReference>
<dbReference type="InterPro" id="IPR020846">
    <property type="entry name" value="MFS_dom"/>
</dbReference>
<dbReference type="PROSITE" id="PS00216">
    <property type="entry name" value="SUGAR_TRANSPORT_1"/>
    <property type="match status" value="1"/>
</dbReference>
<evidence type="ECO:0000256" key="7">
    <source>
        <dbReference type="RuleBase" id="RU003346"/>
    </source>
</evidence>
<feature type="transmembrane region" description="Helical" evidence="9">
    <location>
        <begin position="483"/>
        <end position="504"/>
    </location>
</feature>
<dbReference type="PANTHER" id="PTHR48022">
    <property type="entry name" value="PLASTIDIC GLUCOSE TRANSPORTER 4"/>
    <property type="match status" value="1"/>
</dbReference>
<feature type="transmembrane region" description="Helical" evidence="9">
    <location>
        <begin position="384"/>
        <end position="406"/>
    </location>
</feature>
<evidence type="ECO:0000256" key="9">
    <source>
        <dbReference type="SAM" id="Phobius"/>
    </source>
</evidence>
<feature type="transmembrane region" description="Helical" evidence="9">
    <location>
        <begin position="146"/>
        <end position="165"/>
    </location>
</feature>
<dbReference type="InterPro" id="IPR003663">
    <property type="entry name" value="Sugar/inositol_transpt"/>
</dbReference>
<dbReference type="InterPro" id="IPR036259">
    <property type="entry name" value="MFS_trans_sf"/>
</dbReference>
<dbReference type="NCBIfam" id="TIGR00879">
    <property type="entry name" value="SP"/>
    <property type="match status" value="1"/>
</dbReference>
<feature type="transmembrane region" description="Helical" evidence="9">
    <location>
        <begin position="359"/>
        <end position="377"/>
    </location>
</feature>
<comment type="similarity">
    <text evidence="2 7">Belongs to the major facilitator superfamily. Sugar transporter (TC 2.A.1.1) family.</text>
</comment>
<feature type="transmembrane region" description="Helical" evidence="9">
    <location>
        <begin position="72"/>
        <end position="90"/>
    </location>
</feature>
<feature type="transmembrane region" description="Helical" evidence="9">
    <location>
        <begin position="237"/>
        <end position="257"/>
    </location>
</feature>
<evidence type="ECO:0000256" key="1">
    <source>
        <dbReference type="ARBA" id="ARBA00004141"/>
    </source>
</evidence>
<dbReference type="PRINTS" id="PR00171">
    <property type="entry name" value="SUGRTRNSPORT"/>
</dbReference>
<keyword evidence="6 9" id="KW-0472">Membrane</keyword>
<dbReference type="GO" id="GO:0016020">
    <property type="term" value="C:membrane"/>
    <property type="evidence" value="ECO:0007669"/>
    <property type="project" value="UniProtKB-SubCell"/>
</dbReference>
<dbReference type="OrthoDB" id="6339427at2759"/>
<feature type="compositionally biased region" description="Polar residues" evidence="8">
    <location>
        <begin position="572"/>
        <end position="586"/>
    </location>
</feature>
<keyword evidence="5 9" id="KW-1133">Transmembrane helix</keyword>
<evidence type="ECO:0000256" key="2">
    <source>
        <dbReference type="ARBA" id="ARBA00010992"/>
    </source>
</evidence>
<protein>
    <submittedName>
        <fullName evidence="11">And other transporter-domain-containing protein</fullName>
    </submittedName>
</protein>
<feature type="domain" description="Major facilitator superfamily (MFS) profile" evidence="10">
    <location>
        <begin position="77"/>
        <end position="508"/>
    </location>
</feature>
<name>A0A1Y2EBI4_9PEZI</name>
<evidence type="ECO:0000256" key="6">
    <source>
        <dbReference type="ARBA" id="ARBA00023136"/>
    </source>
</evidence>
<feature type="transmembrane region" description="Helical" evidence="9">
    <location>
        <begin position="319"/>
        <end position="339"/>
    </location>
</feature>
<dbReference type="InterPro" id="IPR005828">
    <property type="entry name" value="MFS_sugar_transport-like"/>
</dbReference>
<gene>
    <name evidence="11" type="ORF">BCR38DRAFT_424834</name>
</gene>
<dbReference type="GO" id="GO:0005351">
    <property type="term" value="F:carbohydrate:proton symporter activity"/>
    <property type="evidence" value="ECO:0007669"/>
    <property type="project" value="TreeGrafter"/>
</dbReference>
<dbReference type="FunFam" id="1.20.1250.20:FF:000134">
    <property type="entry name" value="MFS sugar transporter protein"/>
    <property type="match status" value="1"/>
</dbReference>
<evidence type="ECO:0000256" key="3">
    <source>
        <dbReference type="ARBA" id="ARBA00022448"/>
    </source>
</evidence>
<dbReference type="GeneID" id="63775896"/>
<dbReference type="Proteomes" id="UP000193689">
    <property type="component" value="Unassembled WGS sequence"/>
</dbReference>
<feature type="transmembrane region" description="Helical" evidence="9">
    <location>
        <begin position="211"/>
        <end position="231"/>
    </location>
</feature>
<keyword evidence="3 7" id="KW-0813">Transport</keyword>
<dbReference type="PANTHER" id="PTHR48022:SF26">
    <property type="entry name" value="MAJOR FACILITATOR SUPERFAMILY (MFS) PROFILE DOMAIN-CONTAINING PROTEIN-RELATED"/>
    <property type="match status" value="1"/>
</dbReference>